<proteinExistence type="inferred from homology"/>
<dbReference type="GO" id="GO:0000930">
    <property type="term" value="C:gamma-tubulin complex"/>
    <property type="evidence" value="ECO:0007669"/>
    <property type="project" value="TreeGrafter"/>
</dbReference>
<dbReference type="PANTHER" id="PTHR19302:SF13">
    <property type="entry name" value="GAMMA-TUBULIN COMPLEX COMPONENT 2"/>
    <property type="match status" value="1"/>
</dbReference>
<dbReference type="EMBL" id="HG316456">
    <property type="protein sequence ID" value="CDF88840.1"/>
    <property type="molecule type" value="Genomic_DNA"/>
</dbReference>
<keyword evidence="3 5" id="KW-0493">Microtubule</keyword>
<gene>
    <name evidence="8" type="ORF">BN860_03092g</name>
</gene>
<accession>A0A8J2T5W1</accession>
<dbReference type="InterPro" id="IPR041470">
    <property type="entry name" value="GCP_N"/>
</dbReference>
<dbReference type="InterPro" id="IPR007259">
    <property type="entry name" value="GCP"/>
</dbReference>
<dbReference type="GO" id="GO:0000278">
    <property type="term" value="P:mitotic cell cycle"/>
    <property type="evidence" value="ECO:0007669"/>
    <property type="project" value="TreeGrafter"/>
</dbReference>
<name>A0A8J2T5W1_ZYGB2</name>
<evidence type="ECO:0000256" key="4">
    <source>
        <dbReference type="ARBA" id="ARBA00023212"/>
    </source>
</evidence>
<keyword evidence="9" id="KW-1185">Reference proteome</keyword>
<dbReference type="GO" id="GO:0044732">
    <property type="term" value="C:mitotic spindle pole body"/>
    <property type="evidence" value="ECO:0007669"/>
    <property type="project" value="TreeGrafter"/>
</dbReference>
<dbReference type="GO" id="GO:0007020">
    <property type="term" value="P:microtubule nucleation"/>
    <property type="evidence" value="ECO:0007669"/>
    <property type="project" value="InterPro"/>
</dbReference>
<dbReference type="GO" id="GO:0005874">
    <property type="term" value="C:microtubule"/>
    <property type="evidence" value="ECO:0007669"/>
    <property type="project" value="UniProtKB-KW"/>
</dbReference>
<evidence type="ECO:0000256" key="1">
    <source>
        <dbReference type="ARBA" id="ARBA00010337"/>
    </source>
</evidence>
<dbReference type="GO" id="GO:0000922">
    <property type="term" value="C:spindle pole"/>
    <property type="evidence" value="ECO:0007669"/>
    <property type="project" value="InterPro"/>
</dbReference>
<evidence type="ECO:0000256" key="3">
    <source>
        <dbReference type="ARBA" id="ARBA00022701"/>
    </source>
</evidence>
<dbReference type="GO" id="GO:0051011">
    <property type="term" value="F:microtubule minus-end binding"/>
    <property type="evidence" value="ECO:0007669"/>
    <property type="project" value="TreeGrafter"/>
</dbReference>
<dbReference type="Pfam" id="PF17681">
    <property type="entry name" value="GCP_N_terminal"/>
    <property type="match status" value="1"/>
</dbReference>
<dbReference type="Pfam" id="PF04130">
    <property type="entry name" value="GCP_C_terminal"/>
    <property type="match status" value="1"/>
</dbReference>
<feature type="domain" description="Gamma tubulin complex component C-terminal" evidence="6">
    <location>
        <begin position="504"/>
        <end position="751"/>
    </location>
</feature>
<evidence type="ECO:0000256" key="5">
    <source>
        <dbReference type="RuleBase" id="RU363050"/>
    </source>
</evidence>
<dbReference type="GO" id="GO:0051225">
    <property type="term" value="P:spindle assembly"/>
    <property type="evidence" value="ECO:0007669"/>
    <property type="project" value="TreeGrafter"/>
</dbReference>
<keyword evidence="2 5" id="KW-0963">Cytoplasm</keyword>
<dbReference type="InterPro" id="IPR042241">
    <property type="entry name" value="GCP_C_sf"/>
</dbReference>
<organism evidence="8 9">
    <name type="scientific">Zygosaccharomyces bailii (strain CLIB 213 / ATCC 58445 / CBS 680 / BCRC 21525 / NBRC 1098 / NCYC 1416 / NRRL Y-2227)</name>
    <dbReference type="NCBI Taxonomy" id="1333698"/>
    <lineage>
        <taxon>Eukaryota</taxon>
        <taxon>Fungi</taxon>
        <taxon>Dikarya</taxon>
        <taxon>Ascomycota</taxon>
        <taxon>Saccharomycotina</taxon>
        <taxon>Saccharomycetes</taxon>
        <taxon>Saccharomycetales</taxon>
        <taxon>Saccharomycetaceae</taxon>
        <taxon>Zygosaccharomyces</taxon>
    </lineage>
</organism>
<evidence type="ECO:0000259" key="6">
    <source>
        <dbReference type="Pfam" id="PF04130"/>
    </source>
</evidence>
<evidence type="ECO:0000313" key="8">
    <source>
        <dbReference type="EMBL" id="CDF88840.1"/>
    </source>
</evidence>
<reference evidence="9" key="1">
    <citation type="journal article" date="2013" name="Genome Announc.">
        <title>Genome sequence of the food spoilage yeast Zygosaccharomyces bailii CLIB 213(T).</title>
        <authorList>
            <person name="Galeote V."/>
            <person name="Bigey F."/>
            <person name="Devillers H."/>
            <person name="Neuveglise C."/>
            <person name="Dequin S."/>
        </authorList>
    </citation>
    <scope>NUCLEOTIDE SEQUENCE [LARGE SCALE GENOMIC DNA]</scope>
    <source>
        <strain evidence="9">CLIB 213 / ATCC 58445 / CBS 680 / CCRC 21525 / NBRC 1098 / NCYC 1416 / NRRL Y-2227</strain>
    </source>
</reference>
<dbReference type="PANTHER" id="PTHR19302">
    <property type="entry name" value="GAMMA TUBULIN COMPLEX PROTEIN"/>
    <property type="match status" value="1"/>
</dbReference>
<dbReference type="InterPro" id="IPR040457">
    <property type="entry name" value="GCP_C"/>
</dbReference>
<comment type="subcellular location">
    <subcellularLocation>
        <location evidence="5">Cytoplasm</location>
        <location evidence="5">Cytoskeleton</location>
        <location evidence="5">Microtubule organizing center</location>
    </subcellularLocation>
</comment>
<comment type="similarity">
    <text evidence="1 5">Belongs to the TUBGCP family.</text>
</comment>
<evidence type="ECO:0000259" key="7">
    <source>
        <dbReference type="Pfam" id="PF17681"/>
    </source>
</evidence>
<protein>
    <recommendedName>
        <fullName evidence="5">Spindle pole body component</fullName>
    </recommendedName>
</protein>
<dbReference type="OrthoDB" id="2192946at2759"/>
<dbReference type="GO" id="GO:0043015">
    <property type="term" value="F:gamma-tubulin binding"/>
    <property type="evidence" value="ECO:0007669"/>
    <property type="project" value="InterPro"/>
</dbReference>
<dbReference type="GO" id="GO:0051321">
    <property type="term" value="P:meiotic cell cycle"/>
    <property type="evidence" value="ECO:0007669"/>
    <property type="project" value="TreeGrafter"/>
</dbReference>
<evidence type="ECO:0000313" key="9">
    <source>
        <dbReference type="Proteomes" id="UP000019375"/>
    </source>
</evidence>
<dbReference type="Gene3D" id="1.20.120.1900">
    <property type="entry name" value="Gamma-tubulin complex, C-terminal domain"/>
    <property type="match status" value="1"/>
</dbReference>
<evidence type="ECO:0000256" key="2">
    <source>
        <dbReference type="ARBA" id="ARBA00022490"/>
    </source>
</evidence>
<dbReference type="AlphaFoldDB" id="A0A8J2T5W1"/>
<feature type="domain" description="Gamma tubulin complex component protein N-terminal" evidence="7">
    <location>
        <begin position="60"/>
        <end position="404"/>
    </location>
</feature>
<keyword evidence="4 5" id="KW-0206">Cytoskeleton</keyword>
<sequence length="757" mass="89042">MEVRPVEDYVVLDLERERPPLLGRLVNYQPLSNVNPKFRSYPLRELASPDQNRIKEALLVRDLLNVLVGLEGAYIRYNNKYDPYSDNVPEFKIAKTIDLSFKSFSKRLAKLGKYYIVLGKVAEHWSDPQHGVVLHRLGYEIGHFLQQTYLRFISSKLEPAYKNNVNFSIREMEQLINEGEIAKQMDLLYAVCDRIDKETTKRQTMDRTQVDFDNFMSDLKDQGQLQSDMILATDTRILPVAKGGVVLRILQELIQENFGDRNGVDFLKGLLRNISTDYCIMLENWLSKGELHDPYDEFMIVDTMRQLKDTPLSLKYGDRLWDTQYMIRKDGLPRAFTVKDDGELLFKILITGKLLNVVRTSLGIRQLPRTPETYDFRELMEDVNWELCVDEWYYRANAMCMELFQQGYQIDEFLRQLQCHFFGYRNSHNIMKFLSGNMVDLTRRYRAGGGEESRIKRNFELEHRSKEDLVIQLLNLQLDPHSFAETIMQYGTVSTDSSERLLSANNFEALRKMLLQDFDTHSTQRTQGSVIHHLQFELLVPYPLNVVVTRTCTVQYQLISRYLFLLQYYSRLLDDTWVEINKRQMWRSQFENTVRKNFLRPCRLLHNRMNQFIKLLLEYFTTDVLDREMLSVTQTRPRSITVLSLQTLLQESLTNVMTNCCLSQLIQIQLQILEIIHKFCKFITSLRMEMMLLQQHDLTRLPILTNYTRLVYRSFDQHVAAFKEGLFHYNSESLGASDSRRDTSRLLCSLQVSNSGF</sequence>
<dbReference type="Proteomes" id="UP000019375">
    <property type="component" value="Unassembled WGS sequence"/>
</dbReference>
<dbReference type="GO" id="GO:0031122">
    <property type="term" value="P:cytoplasmic microtubule organization"/>
    <property type="evidence" value="ECO:0007669"/>
    <property type="project" value="TreeGrafter"/>
</dbReference>